<reference evidence="2" key="1">
    <citation type="journal article" date="2018" name="BMC Genomics">
        <title>Genomic insights into host adaptation between the wheat stripe rust pathogen (Puccinia striiformis f. sp. tritici) and the barley stripe rust pathogen (Puccinia striiformis f. sp. hordei).</title>
        <authorList>
            <person name="Xia C."/>
            <person name="Wang M."/>
            <person name="Yin C."/>
            <person name="Cornejo O.E."/>
            <person name="Hulbert S.H."/>
            <person name="Chen X."/>
        </authorList>
    </citation>
    <scope>NUCLEOTIDE SEQUENCE [LARGE SCALE GENOMIC DNA]</scope>
    <source>
        <strain evidence="2">93-210</strain>
    </source>
</reference>
<reference evidence="2" key="2">
    <citation type="journal article" date="2018" name="Mol. Plant Microbe Interact.">
        <title>Genome sequence resources for the wheat stripe rust pathogen (Puccinia striiformis f. sp. tritici) and the barley stripe rust pathogen (Puccinia striiformis f. sp. hordei).</title>
        <authorList>
            <person name="Xia C."/>
            <person name="Wang M."/>
            <person name="Yin C."/>
            <person name="Cornejo O.E."/>
            <person name="Hulbert S.H."/>
            <person name="Chen X."/>
        </authorList>
    </citation>
    <scope>NUCLEOTIDE SEQUENCE [LARGE SCALE GENOMIC DNA]</scope>
    <source>
        <strain evidence="2">93-210</strain>
    </source>
</reference>
<keyword evidence="2" id="KW-1185">Reference proteome</keyword>
<sequence length="957" mass="105174">PLQLSLQCKNNILAQHYSFFGETNRVRGISLSFLHSSPALEFNAELFLVCHNILSLADHQQEPVVFPSIFHLSTVICRSIHTHPTSSTALHRYIHTQEQKKKEKNPFISFVFDHSDTFFLTSPTSIKLKMLFQLRAHNPSESITNSSASSSQTSSTEHSTQQQHPQAHPLFSYVGPLTTTTPPTSSSIHQIKCSTSSESLSNKHHQSHYNSGPPPSSATSGSSNQSIFNSTSSVLGENSFNLIPDYINSHTLPSPLQTTPALTPPVAARKDDTLADNMGNVTSINQVQDAPPLLISTLNLPPSSCSSSTASSSSSALDHSPGSISVNSILTSKPTTSTASPALMWPVTHPTEFNDPFRAYQPQQKQTYIQPQQPSSSSSSSSPTHRQRIPPLLQPQPRSQPGQMLIDPSSDLVFGHHPPPTELSGHDFVPSPPSPSGLIAHHHFHQFNNNQQPLYQHPYNRHSSITSTIDHPSFNTSVQLHSFPLSNHTHQPHPLNAWNGTADLGHPTTFYDPFQIKHRRRTTPAQLGILEAQFQSNCKPDVALRKQLADRLDMTPREVQVWFQNRRAKTKKLEKRAEQESGKGAESEANGNASRLGASPPASVYLSPPSMQPLALPVVMNENPDQLRIGVSPSSLNSSATHTINENEEGEEGLQYRFDTNNDRRYRSHSLHHHPYHLPFPSIFHGQASDVLTPLAIANNTLCQQQQQQRFSGPNSDSSSFIGRRSSHTSIASSTPTAADSNLIRTPTTTEFGTEDGTGGLPIGFDPRRRSSCPAEFIQSFDHFRLANGHLTDVTNAQMGLDQQSFTSTDQNGDQLPSKQSQDYNPSAPFTILEDPNGGWNGQADSWKTESTREGIQRRHSLATMGSPMEMQEFPTSLPTPTEQMHPSHHSFSSLFSWGSTAYPPKLMTPFESNPSPTVLVNSANVSNGSRSGGYARRASTSVLKSIEEHPGNNTWN</sequence>
<reference evidence="1 2" key="3">
    <citation type="journal article" date="2022" name="Microbiol. Spectr.">
        <title>Folding features and dynamics of 3D genome architecture in plant fungal pathogens.</title>
        <authorList>
            <person name="Xia C."/>
        </authorList>
    </citation>
    <scope>NUCLEOTIDE SEQUENCE [LARGE SCALE GENOMIC DNA]</scope>
    <source>
        <strain evidence="1 2">93-210</strain>
    </source>
</reference>
<dbReference type="Proteomes" id="UP001060170">
    <property type="component" value="Chromosome 12"/>
</dbReference>
<accession>A0ACC0E088</accession>
<feature type="non-terminal residue" evidence="1">
    <location>
        <position position="1"/>
    </location>
</feature>
<dbReference type="EMBL" id="CM045876">
    <property type="protein sequence ID" value="KAI7942422.1"/>
    <property type="molecule type" value="Genomic_DNA"/>
</dbReference>
<name>A0ACC0E088_9BASI</name>
<protein>
    <submittedName>
        <fullName evidence="1">Uncharacterized protein</fullName>
    </submittedName>
</protein>
<comment type="caution">
    <text evidence="1">The sequence shown here is derived from an EMBL/GenBank/DDBJ whole genome shotgun (WGS) entry which is preliminary data.</text>
</comment>
<gene>
    <name evidence="1" type="ORF">MJO28_012449</name>
</gene>
<organism evidence="1 2">
    <name type="scientific">Puccinia striiformis f. sp. tritici</name>
    <dbReference type="NCBI Taxonomy" id="168172"/>
    <lineage>
        <taxon>Eukaryota</taxon>
        <taxon>Fungi</taxon>
        <taxon>Dikarya</taxon>
        <taxon>Basidiomycota</taxon>
        <taxon>Pucciniomycotina</taxon>
        <taxon>Pucciniomycetes</taxon>
        <taxon>Pucciniales</taxon>
        <taxon>Pucciniaceae</taxon>
        <taxon>Puccinia</taxon>
    </lineage>
</organism>
<evidence type="ECO:0000313" key="1">
    <source>
        <dbReference type="EMBL" id="KAI7942422.1"/>
    </source>
</evidence>
<evidence type="ECO:0000313" key="2">
    <source>
        <dbReference type="Proteomes" id="UP001060170"/>
    </source>
</evidence>
<proteinExistence type="predicted"/>